<feature type="compositionally biased region" description="Polar residues" evidence="2">
    <location>
        <begin position="138"/>
        <end position="148"/>
    </location>
</feature>
<feature type="region of interest" description="Disordered" evidence="2">
    <location>
        <begin position="202"/>
        <end position="250"/>
    </location>
</feature>
<evidence type="ECO:0000256" key="1">
    <source>
        <dbReference type="SAM" id="Coils"/>
    </source>
</evidence>
<dbReference type="Proteomes" id="UP000326565">
    <property type="component" value="Unassembled WGS sequence"/>
</dbReference>
<keyword evidence="1" id="KW-0175">Coiled coil</keyword>
<sequence length="551" mass="61576">MSRPSLSIGSDSLRSRLAPRDQLSDPGSDSCYDTALPPISSKQLIINSRSYRGSDPSIVVGSFRGNQKAAAALGFAPDMSNMARGPNAHRRTGSTLKTVMRKIFTRKGRSQADSSEDVSADFRFNNPPPQRLEKETQNHAALSNSLRSKYNDPVREEWRGQSPFDDTLYKLEMRPPRQRRATLPSLIFSDDDESRDALDALIRSDGGANRSKSPHLDDHDARRRELLRSKRRSRSATALRGMAKHHRMSPIQWRRRSIESYVTSTACGATSDTEVISIRPSTRTTVTSAPETAAEPSIDGVDPMDDHVEEESILPNVGDLVSSMQHDENVSLEQRLTTLEVKLIDLEFAIARMQTERNEPSPTGMAGGNKSQNASQHQRKKSTTTSHPSGSEGTSSLKDRPLSTATIRPSPQHLHRSKTLQNPSLTSLHDHHNGISVDQYSALVMLLRREQNARRSLENEVSGLRSDIQQLQQLARNSMGLKTMYPIRSVNSQEMVRPDQTGGFSPTTPPEDKIISPYESDSDWDRPETPKNDNYRPRWQPNRRVEIGGMI</sequence>
<feature type="compositionally biased region" description="Basic and acidic residues" evidence="2">
    <location>
        <begin position="214"/>
        <end position="228"/>
    </location>
</feature>
<accession>A0A5N5WTC8</accession>
<protein>
    <submittedName>
        <fullName evidence="3">Uncharacterized protein</fullName>
    </submittedName>
</protein>
<name>A0A5N5WTC8_9EURO</name>
<dbReference type="AlphaFoldDB" id="A0A5N5WTC8"/>
<dbReference type="EMBL" id="ML732263">
    <property type="protein sequence ID" value="KAB8071796.1"/>
    <property type="molecule type" value="Genomic_DNA"/>
</dbReference>
<feature type="region of interest" description="Disordered" evidence="2">
    <location>
        <begin position="357"/>
        <end position="418"/>
    </location>
</feature>
<feature type="region of interest" description="Disordered" evidence="2">
    <location>
        <begin position="494"/>
        <end position="551"/>
    </location>
</feature>
<keyword evidence="4" id="KW-1185">Reference proteome</keyword>
<reference evidence="3 4" key="1">
    <citation type="submission" date="2019-04" db="EMBL/GenBank/DDBJ databases">
        <title>Friends and foes A comparative genomics study of 23 Aspergillus species from section Flavi.</title>
        <authorList>
            <consortium name="DOE Joint Genome Institute"/>
            <person name="Kjaerbolling I."/>
            <person name="Vesth T."/>
            <person name="Frisvad J.C."/>
            <person name="Nybo J.L."/>
            <person name="Theobald S."/>
            <person name="Kildgaard S."/>
            <person name="Isbrandt T."/>
            <person name="Kuo A."/>
            <person name="Sato A."/>
            <person name="Lyhne E.K."/>
            <person name="Kogle M.E."/>
            <person name="Wiebenga A."/>
            <person name="Kun R.S."/>
            <person name="Lubbers R.J."/>
            <person name="Makela M.R."/>
            <person name="Barry K."/>
            <person name="Chovatia M."/>
            <person name="Clum A."/>
            <person name="Daum C."/>
            <person name="Haridas S."/>
            <person name="He G."/>
            <person name="LaButti K."/>
            <person name="Lipzen A."/>
            <person name="Mondo S."/>
            <person name="Riley R."/>
            <person name="Salamov A."/>
            <person name="Simmons B.A."/>
            <person name="Magnuson J.K."/>
            <person name="Henrissat B."/>
            <person name="Mortensen U.H."/>
            <person name="Larsen T.O."/>
            <person name="Devries R.P."/>
            <person name="Grigoriev I.V."/>
            <person name="Machida M."/>
            <person name="Baker S.E."/>
            <person name="Andersen M.R."/>
        </authorList>
    </citation>
    <scope>NUCLEOTIDE SEQUENCE [LARGE SCALE GENOMIC DNA]</scope>
    <source>
        <strain evidence="3 4">CBS 151.66</strain>
    </source>
</reference>
<evidence type="ECO:0000313" key="3">
    <source>
        <dbReference type="EMBL" id="KAB8071796.1"/>
    </source>
</evidence>
<gene>
    <name evidence="3" type="ORF">BDV29DRAFT_12776</name>
</gene>
<organism evidence="3 4">
    <name type="scientific">Aspergillus leporis</name>
    <dbReference type="NCBI Taxonomy" id="41062"/>
    <lineage>
        <taxon>Eukaryota</taxon>
        <taxon>Fungi</taxon>
        <taxon>Dikarya</taxon>
        <taxon>Ascomycota</taxon>
        <taxon>Pezizomycotina</taxon>
        <taxon>Eurotiomycetes</taxon>
        <taxon>Eurotiomycetidae</taxon>
        <taxon>Eurotiales</taxon>
        <taxon>Aspergillaceae</taxon>
        <taxon>Aspergillus</taxon>
        <taxon>Aspergillus subgen. Circumdati</taxon>
    </lineage>
</organism>
<proteinExistence type="predicted"/>
<feature type="compositionally biased region" description="Basic and acidic residues" evidence="2">
    <location>
        <begin position="523"/>
        <end position="536"/>
    </location>
</feature>
<dbReference type="OrthoDB" id="5428925at2759"/>
<feature type="compositionally biased region" description="Polar residues" evidence="2">
    <location>
        <begin position="1"/>
        <end position="12"/>
    </location>
</feature>
<feature type="region of interest" description="Disordered" evidence="2">
    <location>
        <begin position="1"/>
        <end position="35"/>
    </location>
</feature>
<feature type="coiled-coil region" evidence="1">
    <location>
        <begin position="447"/>
        <end position="474"/>
    </location>
</feature>
<feature type="compositionally biased region" description="Polar residues" evidence="2">
    <location>
        <begin position="383"/>
        <end position="396"/>
    </location>
</feature>
<evidence type="ECO:0000256" key="2">
    <source>
        <dbReference type="SAM" id="MobiDB-lite"/>
    </source>
</evidence>
<feature type="region of interest" description="Disordered" evidence="2">
    <location>
        <begin position="106"/>
        <end position="148"/>
    </location>
</feature>
<feature type="region of interest" description="Disordered" evidence="2">
    <location>
        <begin position="282"/>
        <end position="302"/>
    </location>
</feature>
<evidence type="ECO:0000313" key="4">
    <source>
        <dbReference type="Proteomes" id="UP000326565"/>
    </source>
</evidence>